<feature type="compositionally biased region" description="Basic and acidic residues" evidence="1">
    <location>
        <begin position="2356"/>
        <end position="2384"/>
    </location>
</feature>
<feature type="region of interest" description="Disordered" evidence="1">
    <location>
        <begin position="133"/>
        <end position="178"/>
    </location>
</feature>
<feature type="compositionally biased region" description="Basic and acidic residues" evidence="1">
    <location>
        <begin position="3068"/>
        <end position="3087"/>
    </location>
</feature>
<feature type="region of interest" description="Disordered" evidence="1">
    <location>
        <begin position="3382"/>
        <end position="3412"/>
    </location>
</feature>
<accession>A0A0F7UU54</accession>
<protein>
    <submittedName>
        <fullName evidence="2">Keratin-associated protein</fullName>
    </submittedName>
</protein>
<feature type="compositionally biased region" description="Basic and acidic residues" evidence="1">
    <location>
        <begin position="1470"/>
        <end position="1516"/>
    </location>
</feature>
<feature type="compositionally biased region" description="Basic and acidic residues" evidence="1">
    <location>
        <begin position="2542"/>
        <end position="2555"/>
    </location>
</feature>
<name>A0A0F7UU54_TOXGV</name>
<feature type="compositionally biased region" description="Basic and acidic residues" evidence="1">
    <location>
        <begin position="2562"/>
        <end position="2571"/>
    </location>
</feature>
<feature type="compositionally biased region" description="Polar residues" evidence="1">
    <location>
        <begin position="2141"/>
        <end position="2162"/>
    </location>
</feature>
<feature type="compositionally biased region" description="Basic and acidic residues" evidence="1">
    <location>
        <begin position="1309"/>
        <end position="1347"/>
    </location>
</feature>
<feature type="compositionally biased region" description="Basic and acidic residues" evidence="1">
    <location>
        <begin position="1172"/>
        <end position="1183"/>
    </location>
</feature>
<feature type="compositionally biased region" description="Low complexity" evidence="1">
    <location>
        <begin position="1973"/>
        <end position="1988"/>
    </location>
</feature>
<feature type="compositionally biased region" description="Basic and acidic residues" evidence="1">
    <location>
        <begin position="1767"/>
        <end position="1778"/>
    </location>
</feature>
<feature type="region of interest" description="Disordered" evidence="1">
    <location>
        <begin position="2599"/>
        <end position="2705"/>
    </location>
</feature>
<evidence type="ECO:0000256" key="1">
    <source>
        <dbReference type="SAM" id="MobiDB-lite"/>
    </source>
</evidence>
<feature type="compositionally biased region" description="Polar residues" evidence="1">
    <location>
        <begin position="167"/>
        <end position="178"/>
    </location>
</feature>
<feature type="compositionally biased region" description="Basic and acidic residues" evidence="1">
    <location>
        <begin position="2297"/>
        <end position="2315"/>
    </location>
</feature>
<reference evidence="2" key="1">
    <citation type="journal article" date="2015" name="PLoS ONE">
        <title>Comprehensive Evaluation of Toxoplasma gondii VEG and Neospora caninum LIV Genomes with Tachyzoite Stage Transcriptome and Proteome Defines Novel Transcript Features.</title>
        <authorList>
            <person name="Ramaprasad A."/>
            <person name="Mourier T."/>
            <person name="Naeem R."/>
            <person name="Malas T.B."/>
            <person name="Moussa E."/>
            <person name="Panigrahi A."/>
            <person name="Vermont S.J."/>
            <person name="Otto T.D."/>
            <person name="Wastling J."/>
            <person name="Pain A."/>
        </authorList>
    </citation>
    <scope>NUCLEOTIDE SEQUENCE</scope>
    <source>
        <strain evidence="2">VEG</strain>
    </source>
</reference>
<feature type="region of interest" description="Disordered" evidence="1">
    <location>
        <begin position="1280"/>
        <end position="1726"/>
    </location>
</feature>
<sequence length="3535" mass="384283">MESGLETRLPEGRILGALPDSAVAPRHLDAAGGADLLCVLSRSALPSRVPKEAHPRTCLPLPLPLSLAPVVRHQLSQAERPRAASSLSLPAIPVGEGRSGQHPGRLASPLSSFRRSSLCSGASRPRSHCFSLSPAVPETAKRNRESLPHTVSLDRETQKTAAENENHGTNLSDWRTPQEVTSKERWGRRQVYLVFPRDFAPFGNAGTRRLRSASLLRGRNDNAGRQIPPPSPSFVSLPPRPPRQLASEAQQAFSPFASPAYAPGNTIFLPSSLCFPQGQTEKKSDARTTTSSYLQNSRRKPKSPSLPASSSTPTSLCTPPLSSASSSLSSSLSSFSVSSSVLSSLDSSLSSSASSSVSAAPGALCASASLATGDLRGWPRAATDPAGVSVLLETGAFRPASLPFCEAHSRPLNAEVPMGRLHAPPPLPWSKARNHFDAVADKTAPAMTANNVRSNLRLAEASQTLATDTAVSSFPSNLQFIASRHSASTYASSQPSPGPHPSCHPSSYPPSVSPSFCAPCSSFCSSSSFSSSSFSCSSSACSGCSFSSCSSSSCSGCLFSSCSSSSWSGCSFSSCSSSSCSSSSCSGCSFSSCSSSSCSGCSSSSCSSSSWSGCSFSSCSSSSCSGCSFSSCSSSSCSGCSSSSCSSSSWSGCSFSSCSSSSCSGCSFSSCSSSSCSGCSSSSCSSSSCSGCSFSSCSSSSCSGCSSSSCSSSSWSGCSFSSCSSSSCSTCSLPCFYGIPFSSFAPLSVSFPGSRRSTPDHCGFSRVSFLAVPFLASPGGRSALPPSSPPSRNSVFEEKRGSEATIEQSSLALFPTLSGETSPARASRLPPVKDMPPFSPCVYSMASESTGPLRCVSSLTESSPEQMEPENAFPVSSKGSSQLFRSSPSPNLIFSLGEHPVASRPSVSQPSFPLHEAASQIPLPASLPAAASTVPSLFSTSSSSLLTKSVAAVPLAPRARLLVSANTREAQEREETKNLQRPPSTWKSLVETATHQGLQATSCLTAQRRQEGICPQRRAAAYRPKGEGKTDTPTAVFGVKEKQTAKKSMLSNPEEGVDGEEEEQGEEREEGRERGEEVELWLEGIEGPGRRFDLRRVRPDRDEENRLRGRRPDIGQVTRESGGKDRVSDTPEENKMFSLTFSASSPRAKPQQRHSISCMPDLSGPEPLAAPFRDRGGIDEVNRSGEQIAPETERRQGRCCSVPGWRASSSSLHPRGPPRAASLLCLLPPGAQEYGLPPSLAEGVRCSSCSSASSPSSPSCVSPRPLSCSSPTFCGYVAASARAEEVEEREPRLRETEGANLQRQATAGENERGEMERLRACRDPFRQRRQVKEDSKRETKETRERQEGVSIPGGRGRGQQKTSKNGGEAARKGTETTEGEGLGGDREDNCGEGQLKAKEINEGDREKAERTEIGDCGEAGGAGPMSDVPAEKRRGRDEKEEKQIRKLPLETRRDPEERTMEAQRALQSDNQKRELREEKRRSSEKPSREALKGEEGETGREGEQDDTPKEQKKGNEELVAGVRGKGVEDNPAEEGEASRKVTEKQRSINLGREKEGQTLLAQKQKKRRSHQATHSKSLDSEAAHEERRDTSGCEATAAKKTISREHPRFLARKDVTDKAGKKPPGGDRRVQRQAASAERDDSRVVKKTKEKAKTRECLVACGKASPSSLREGENLKRCDTQGGSRHYSGFSIKIGRNVRPLPGSSSSSLASSSSSLTLASSSPPARAASRVRRSLLKEGAGDACSGFAFLCRDANNKGRRTQVSAENGDKEKKRDLNEKREIKEKGEMKEQLLHERLRRQQAEHRCEELAGRLREMERDLLHYAFLLKRESIRQRRLEEDNEGLLHALQEARLLLKAESDKVMMALATQREPRPPPPTRSEGPPRSLKPAQSSEEQEREKLATLQEKLERALGRLSAEASRRRMAEALLRKTRQELEEQQRAKITKTDEAPGGLLESFSTFLLLVDEGNSTQSAVSPRSSPASSSPSPQHFHCASAGFSAAHVAGDSPFALRLYEASASPVVEEREDASQKSIEEANRDSEVEKVAADVEVDEAGEAEKEEDTEEEEGDGVEEEEYGRKESEEDQESRFIPKGALICGRPGCRAASGEVAARRESVISSGAQSEKRNARETWKERSYEQRAFSSQSAPSNTHPGAPASCTQTRVEREPAVHHHAEGEKEERKMKEKTCDLQGSQLSVPPRFMCSRNSSARFDSSPPKSFSPAPQSFASLSSCASSSLPASLPSSPSSSPCSAPSSSFSGSSSRLLTRSSLASSVSTPRAFSRTLSASSVSSVSSWEGRSRLAVHETVRHRSRETEPPSLPRGLGVSVEDSEKQSRRESARDFSELRYFRTAPSIRRGREQKVEQPREEEEERHAETGGKSRAEAGEAGETETPIQRRGVGESPHAARKERGERGNRKLEIDGWNRAEEAKETQDARDVQGAAAGKEEDAAETVWREMRGTHAGDIFAGTKNNEEKGRHSAHSEEQEHHEMGVEDKRREDDAKEKEKKRKERETGGDSEGEREQVAQEEEEKGEESGCTTPRESGEERESDETKEQTRRRRETKVEARKGRSDQGTVRAAPGQVTWWERKAIVAAREFFLSPFRGHASDPPTGDRRVDSQREGTAQSSSRRGDEAAGAPYADGEDADQQGDSQVKSRDCGGSQRGRRKHLRTVRSASGSRMRVKTRKVERQTNEPPHNHDRCAMRHANPREFTDSLLGVPTVEVVGASEKSAASPRDTISRSGETLRCSSGGVGGTRRAQLITSSRSPPSSCLRTCRSPSSSSARPRPSFSSRSACAPLRQALALGCRSGQSSRQAGLSFPSSSWRDSGSDGDRREVRGVRIRDTKETDGERAEDESKGETERRRPTRREREEDESKGETERRRPTRRDRAEDESKGETERRRPTRREREEDESKGETERRRPTRRERAEDESKGETERRRPTRREREEDESKGETERRRPTRREREEGAEKRETDSRHPGDTSLERVGDSKEVRQSSKDEPASGFREKYGDFQLRREIREEALEGGVCSGENKQGRTARRQEDTERDSHPGRGGGEIPQRQNDGVNLETKRQGPGDRHTLEREEARHRQASSVVVRESLEENTQERASEEKSNKDVSGLSKLLCYQNLRERDHRPSSSLCSTPSRQSCRLQAKAASSFSTQLPASLEMSSAYGCGRLSSHPSARPLSSPPSRKQSPLSPSSPSAPLPPEHVSGNLRPFSKELHPGSACSTPWTPTHSCVTLASENNKGGEECLGSVEAPFFAKSSRERRRVETGHSQLFLPGKMASLERLEKGGFVQDGLRFAQQQAEWKEASERGGWGGHARGQEKGAVESCKVEMKMDLPHRVSSNYRCRGDELCTRETEMEQVAVAQQNLASTGGVEETEILPHGGSTRGLCGGRKSSTKVGRASEQQETERVFVVGGKARRREMREELTPAISPATVETKGTCSTKRDTQAQETISCLVKDRQQATHIVPRFRPSPLMKKTERTKSQSRSASCRRAAAGTCRREGHKKKLDGENDTSSCELSQMVFCQGDR</sequence>
<feature type="compositionally biased region" description="Polar residues" evidence="1">
    <location>
        <begin position="2204"/>
        <end position="2223"/>
    </location>
</feature>
<feature type="region of interest" description="Disordered" evidence="1">
    <location>
        <begin position="278"/>
        <end position="320"/>
    </location>
</feature>
<feature type="region of interest" description="Disordered" evidence="1">
    <location>
        <begin position="2019"/>
        <end position="2585"/>
    </location>
</feature>
<feature type="compositionally biased region" description="Basic and acidic residues" evidence="1">
    <location>
        <begin position="3039"/>
        <end position="3050"/>
    </location>
</feature>
<feature type="compositionally biased region" description="Low complexity" evidence="1">
    <location>
        <begin position="2763"/>
        <end position="2793"/>
    </location>
</feature>
<feature type="compositionally biased region" description="Basic and acidic residues" evidence="1">
    <location>
        <begin position="2685"/>
        <end position="2705"/>
    </location>
</feature>
<feature type="compositionally biased region" description="Low complexity" evidence="1">
    <location>
        <begin position="1699"/>
        <end position="1726"/>
    </location>
</feature>
<proteinExistence type="predicted"/>
<feature type="region of interest" description="Disordered" evidence="1">
    <location>
        <begin position="2806"/>
        <end position="3226"/>
    </location>
</feature>
<feature type="region of interest" description="Disordered" evidence="1">
    <location>
        <begin position="3482"/>
        <end position="3522"/>
    </location>
</feature>
<feature type="compositionally biased region" description="Basic and acidic residues" evidence="1">
    <location>
        <begin position="2914"/>
        <end position="2939"/>
    </location>
</feature>
<feature type="region of interest" description="Disordered" evidence="1">
    <location>
        <begin position="1867"/>
        <end position="1901"/>
    </location>
</feature>
<gene>
    <name evidence="2" type="ORF">BN1205_050220</name>
</gene>
<feature type="compositionally biased region" description="Basic and acidic residues" evidence="1">
    <location>
        <begin position="2827"/>
        <end position="2863"/>
    </location>
</feature>
<feature type="compositionally biased region" description="Polar residues" evidence="1">
    <location>
        <begin position="3136"/>
        <end position="3163"/>
    </location>
</feature>
<feature type="region of interest" description="Disordered" evidence="1">
    <location>
        <begin position="1247"/>
        <end position="1267"/>
    </location>
</feature>
<feature type="region of interest" description="Disordered" evidence="1">
    <location>
        <begin position="1043"/>
        <end position="1201"/>
    </location>
</feature>
<feature type="region of interest" description="Disordered" evidence="1">
    <location>
        <begin position="780"/>
        <end position="801"/>
    </location>
</feature>
<feature type="compositionally biased region" description="Basic and acidic residues" evidence="1">
    <location>
        <begin position="2404"/>
        <end position="2437"/>
    </location>
</feature>
<feature type="compositionally biased region" description="Basic and acidic residues" evidence="1">
    <location>
        <begin position="2952"/>
        <end position="3022"/>
    </location>
</feature>
<feature type="compositionally biased region" description="Basic and acidic residues" evidence="1">
    <location>
        <begin position="2076"/>
        <end position="2089"/>
    </location>
</feature>
<feature type="compositionally biased region" description="Basic and acidic residues" evidence="1">
    <location>
        <begin position="2611"/>
        <end position="2620"/>
    </location>
</feature>
<feature type="region of interest" description="Disordered" evidence="1">
    <location>
        <begin position="2726"/>
        <end position="2793"/>
    </location>
</feature>
<feature type="region of interest" description="Disordered" evidence="1">
    <location>
        <begin position="219"/>
        <end position="244"/>
    </location>
</feature>
<feature type="compositionally biased region" description="Basic and acidic residues" evidence="1">
    <location>
        <begin position="1121"/>
        <end position="1135"/>
    </location>
</feature>
<feature type="compositionally biased region" description="Basic and acidic residues" evidence="1">
    <location>
        <begin position="2876"/>
        <end position="2901"/>
    </location>
</feature>
<feature type="compositionally biased region" description="Basic and acidic residues" evidence="1">
    <location>
        <begin position="1602"/>
        <end position="1630"/>
    </location>
</feature>
<feature type="compositionally biased region" description="Basic and acidic residues" evidence="1">
    <location>
        <begin position="1088"/>
        <end position="1113"/>
    </location>
</feature>
<feature type="compositionally biased region" description="Basic and acidic residues" evidence="1">
    <location>
        <begin position="3097"/>
        <end position="3114"/>
    </location>
</feature>
<feature type="region of interest" description="Disordered" evidence="1">
    <location>
        <begin position="854"/>
        <end position="881"/>
    </location>
</feature>
<feature type="compositionally biased region" description="Basic and acidic residues" evidence="1">
    <location>
        <begin position="1429"/>
        <end position="1461"/>
    </location>
</feature>
<feature type="compositionally biased region" description="Basic and acidic residues" evidence="1">
    <location>
        <begin position="1576"/>
        <end position="1591"/>
    </location>
</feature>
<feature type="compositionally biased region" description="Basic residues" evidence="1">
    <location>
        <begin position="1563"/>
        <end position="1573"/>
    </location>
</feature>
<feature type="compositionally biased region" description="Polar residues" evidence="1">
    <location>
        <begin position="287"/>
        <end position="296"/>
    </location>
</feature>
<feature type="compositionally biased region" description="Low complexity" evidence="1">
    <location>
        <begin position="3491"/>
        <end position="3504"/>
    </location>
</feature>
<organism evidence="2">
    <name type="scientific">Toxoplasma gondii (strain ATCC 50861 / VEG)</name>
    <dbReference type="NCBI Taxonomy" id="432359"/>
    <lineage>
        <taxon>Eukaryota</taxon>
        <taxon>Sar</taxon>
        <taxon>Alveolata</taxon>
        <taxon>Apicomplexa</taxon>
        <taxon>Conoidasida</taxon>
        <taxon>Coccidia</taxon>
        <taxon>Eucoccidiorida</taxon>
        <taxon>Eimeriorina</taxon>
        <taxon>Sarcocystidae</taxon>
        <taxon>Toxoplasma</taxon>
    </lineage>
</organism>
<feature type="region of interest" description="Disordered" evidence="1">
    <location>
        <begin position="1970"/>
        <end position="1993"/>
    </location>
</feature>
<feature type="compositionally biased region" description="Acidic residues" evidence="1">
    <location>
        <begin position="1055"/>
        <end position="1068"/>
    </location>
</feature>
<feature type="compositionally biased region" description="Acidic residues" evidence="1">
    <location>
        <begin position="2049"/>
        <end position="2075"/>
    </location>
</feature>
<feature type="region of interest" description="Disordered" evidence="1">
    <location>
        <begin position="1758"/>
        <end position="1778"/>
    </location>
</feature>
<feature type="compositionally biased region" description="Low complexity" evidence="1">
    <location>
        <begin position="2225"/>
        <end position="2294"/>
    </location>
</feature>
<feature type="compositionally biased region" description="Basic and acidic residues" evidence="1">
    <location>
        <begin position="2329"/>
        <end position="2347"/>
    </location>
</feature>
<feature type="compositionally biased region" description="Basic and acidic residues" evidence="1">
    <location>
        <begin position="2027"/>
        <end position="2047"/>
    </location>
</feature>
<feature type="compositionally biased region" description="Basic and acidic residues" evidence="1">
    <location>
        <begin position="1383"/>
        <end position="1413"/>
    </location>
</feature>
<dbReference type="EMBL" id="LN714489">
    <property type="protein sequence ID" value="CEL71577.1"/>
    <property type="molecule type" value="Genomic_DNA"/>
</dbReference>
<feature type="compositionally biased region" description="Basic and acidic residues" evidence="1">
    <location>
        <begin position="139"/>
        <end position="166"/>
    </location>
</feature>
<feature type="compositionally biased region" description="Basic and acidic residues" evidence="1">
    <location>
        <begin position="2471"/>
        <end position="2524"/>
    </location>
</feature>
<feature type="compositionally biased region" description="Basic and acidic residues" evidence="1">
    <location>
        <begin position="2123"/>
        <end position="2138"/>
    </location>
</feature>
<feature type="compositionally biased region" description="Basic and acidic residues" evidence="1">
    <location>
        <begin position="2163"/>
        <end position="2188"/>
    </location>
</feature>
<evidence type="ECO:0000313" key="2">
    <source>
        <dbReference type="EMBL" id="CEL71577.1"/>
    </source>
</evidence>
<feature type="compositionally biased region" description="Low complexity" evidence="1">
    <location>
        <begin position="303"/>
        <end position="320"/>
    </location>
</feature>
<feature type="compositionally biased region" description="Pro residues" evidence="1">
    <location>
        <begin position="227"/>
        <end position="242"/>
    </location>
</feature>
<feature type="compositionally biased region" description="Basic and acidic residues" evidence="1">
    <location>
        <begin position="1536"/>
        <end position="1556"/>
    </location>
</feature>
<feature type="compositionally biased region" description="Low complexity" evidence="1">
    <location>
        <begin position="3176"/>
        <end position="3201"/>
    </location>
</feature>
<feature type="compositionally biased region" description="Basic and acidic residues" evidence="1">
    <location>
        <begin position="1670"/>
        <end position="1679"/>
    </location>
</feature>